<gene>
    <name evidence="1" type="ORF">FZC75_01465</name>
</gene>
<dbReference type="Pfam" id="PF14164">
    <property type="entry name" value="YqzH"/>
    <property type="match status" value="1"/>
</dbReference>
<sequence length="83" mass="9687">MLLLSGQNPYNKGNEVSEMERNLVKKMIRNCFIQYQHDVESVPLNEEEYEKMAAEVSRAVAEDPDLEVFDAVNDVVYEFLSKW</sequence>
<name>A0A5D4THV7_9BACI</name>
<comment type="caution">
    <text evidence="1">The sequence shown here is derived from an EMBL/GenBank/DDBJ whole genome shotgun (WGS) entry which is preliminary data.</text>
</comment>
<organism evidence="1 2">
    <name type="scientific">Sutcliffiella horikoshii</name>
    <dbReference type="NCBI Taxonomy" id="79883"/>
    <lineage>
        <taxon>Bacteria</taxon>
        <taxon>Bacillati</taxon>
        <taxon>Bacillota</taxon>
        <taxon>Bacilli</taxon>
        <taxon>Bacillales</taxon>
        <taxon>Bacillaceae</taxon>
        <taxon>Sutcliffiella</taxon>
    </lineage>
</organism>
<dbReference type="EMBL" id="VTET01000001">
    <property type="protein sequence ID" value="TYS74398.1"/>
    <property type="molecule type" value="Genomic_DNA"/>
</dbReference>
<evidence type="ECO:0000313" key="2">
    <source>
        <dbReference type="Proteomes" id="UP000324517"/>
    </source>
</evidence>
<accession>A0A5D4THV7</accession>
<reference evidence="1 2" key="1">
    <citation type="submission" date="2019-08" db="EMBL/GenBank/DDBJ databases">
        <title>Bacillus genomes from the desert of Cuatro Cienegas, Coahuila.</title>
        <authorList>
            <person name="Olmedo-Alvarez G."/>
        </authorList>
    </citation>
    <scope>NUCLEOTIDE SEQUENCE [LARGE SCALE GENOMIC DNA]</scope>
    <source>
        <strain evidence="1 2">CH98b_3T</strain>
    </source>
</reference>
<evidence type="ECO:0000313" key="1">
    <source>
        <dbReference type="EMBL" id="TYS74398.1"/>
    </source>
</evidence>
<dbReference type="InterPro" id="IPR025546">
    <property type="entry name" value="YqzH"/>
</dbReference>
<dbReference type="Proteomes" id="UP000324517">
    <property type="component" value="Unassembled WGS sequence"/>
</dbReference>
<protein>
    <recommendedName>
        <fullName evidence="3">YqzH-like protein</fullName>
    </recommendedName>
</protein>
<dbReference type="AlphaFoldDB" id="A0A5D4THV7"/>
<proteinExistence type="predicted"/>
<evidence type="ECO:0008006" key="3">
    <source>
        <dbReference type="Google" id="ProtNLM"/>
    </source>
</evidence>
<dbReference type="OrthoDB" id="2937597at2"/>